<organism evidence="3 4">
    <name type="scientific">Colletotrichum asianum</name>
    <dbReference type="NCBI Taxonomy" id="702518"/>
    <lineage>
        <taxon>Eukaryota</taxon>
        <taxon>Fungi</taxon>
        <taxon>Dikarya</taxon>
        <taxon>Ascomycota</taxon>
        <taxon>Pezizomycotina</taxon>
        <taxon>Sordariomycetes</taxon>
        <taxon>Hypocreomycetidae</taxon>
        <taxon>Glomerellales</taxon>
        <taxon>Glomerellaceae</taxon>
        <taxon>Colletotrichum</taxon>
        <taxon>Colletotrichum gloeosporioides species complex</taxon>
    </lineage>
</organism>
<reference evidence="3 4" key="1">
    <citation type="submission" date="2019-12" db="EMBL/GenBank/DDBJ databases">
        <title>A genome sequence resource for the geographically widespread anthracnose pathogen Colletotrichum asianum.</title>
        <authorList>
            <person name="Meng Y."/>
        </authorList>
    </citation>
    <scope>NUCLEOTIDE SEQUENCE [LARGE SCALE GENOMIC DNA]</scope>
    <source>
        <strain evidence="3 4">ICMP 18580</strain>
    </source>
</reference>
<feature type="region of interest" description="Disordered" evidence="1">
    <location>
        <begin position="1"/>
        <end position="31"/>
    </location>
</feature>
<feature type="transmembrane region" description="Helical" evidence="2">
    <location>
        <begin position="39"/>
        <end position="62"/>
    </location>
</feature>
<comment type="caution">
    <text evidence="3">The sequence shown here is derived from an EMBL/GenBank/DDBJ whole genome shotgun (WGS) entry which is preliminary data.</text>
</comment>
<gene>
    <name evidence="3" type="ORF">GQ607_004932</name>
</gene>
<proteinExistence type="predicted"/>
<dbReference type="OrthoDB" id="3501153at2759"/>
<evidence type="ECO:0000313" key="4">
    <source>
        <dbReference type="Proteomes" id="UP000434172"/>
    </source>
</evidence>
<keyword evidence="2" id="KW-1133">Transmembrane helix</keyword>
<protein>
    <submittedName>
        <fullName evidence="3">Uncharacterized protein</fullName>
    </submittedName>
</protein>
<keyword evidence="2" id="KW-0472">Membrane</keyword>
<dbReference type="Proteomes" id="UP000434172">
    <property type="component" value="Unassembled WGS sequence"/>
</dbReference>
<dbReference type="AlphaFoldDB" id="A0A8H3WNN0"/>
<dbReference type="PANTHER" id="PTHR35896:SF3">
    <property type="entry name" value="MAJOR FACILITATOR SUPERFAMILY TRANSPORTER"/>
    <property type="match status" value="1"/>
</dbReference>
<evidence type="ECO:0000313" key="3">
    <source>
        <dbReference type="EMBL" id="KAF0327723.1"/>
    </source>
</evidence>
<name>A0A8H3WNN0_9PEZI</name>
<evidence type="ECO:0000256" key="2">
    <source>
        <dbReference type="SAM" id="Phobius"/>
    </source>
</evidence>
<keyword evidence="2" id="KW-0812">Transmembrane</keyword>
<dbReference type="InterPro" id="IPR053008">
    <property type="entry name" value="Phomopsin_biosynth_assoc"/>
</dbReference>
<accession>A0A8H3WNN0</accession>
<sequence>MPADYSALPNSTDAAESKENEAEPEPPNAQRAAHRRLSFYTQLLLLNILVAALGVLSTAVYVRDQKYSPRPPHPLECSCGSSLAEAKKLDCKYDSLSVSWLPPHCRDDELTAEFERAGPGPNGSWPYYKDNAANISTNLGEISLLVELPPDQAYFYTTNGWHVAHCAFYWRKQYRLRDKGFMTEKRYDKESHIEHCYDVFKSEDPKQAVKVAAPVFLGGDGSDGHDV</sequence>
<keyword evidence="4" id="KW-1185">Reference proteome</keyword>
<dbReference type="EMBL" id="WOWK01000021">
    <property type="protein sequence ID" value="KAF0327723.1"/>
    <property type="molecule type" value="Genomic_DNA"/>
</dbReference>
<dbReference type="PANTHER" id="PTHR35896">
    <property type="entry name" value="IG-LIKE DOMAIN-CONTAINING PROTEIN"/>
    <property type="match status" value="1"/>
</dbReference>
<evidence type="ECO:0000256" key="1">
    <source>
        <dbReference type="SAM" id="MobiDB-lite"/>
    </source>
</evidence>